<dbReference type="Proteomes" id="UP001055072">
    <property type="component" value="Unassembled WGS sequence"/>
</dbReference>
<name>A0ACB8U1X9_9APHY</name>
<comment type="caution">
    <text evidence="1">The sequence shown here is derived from an EMBL/GenBank/DDBJ whole genome shotgun (WGS) entry which is preliminary data.</text>
</comment>
<evidence type="ECO:0000313" key="1">
    <source>
        <dbReference type="EMBL" id="KAI0088281.1"/>
    </source>
</evidence>
<evidence type="ECO:0000313" key="2">
    <source>
        <dbReference type="Proteomes" id="UP001055072"/>
    </source>
</evidence>
<keyword evidence="2" id="KW-1185">Reference proteome</keyword>
<gene>
    <name evidence="1" type="ORF">BDY19DRAFT_189680</name>
</gene>
<sequence>MAMRLIVTRGASAVEVQRKGETRMALQPNEDDTGNKWILKDWTYMIMPKLEVYRMSMPELVKDMRVALGDLYEKAQRLEVSWEKNSSPRLRGPVKQATVVSAEASPSTSGKQPPPHMARDRKSVRRITDADFDEELEKFKQVLDQVTEGRESLSTISHREDEKIFQRPLQDKSEWRPVRCTRFATLSINQFTLLCCSLTLAKLNCQCGRALRSRCFRANQLFRSVHVLISRIENKGATI</sequence>
<accession>A0ACB8U1X9</accession>
<reference evidence="1" key="1">
    <citation type="journal article" date="2021" name="Environ. Microbiol.">
        <title>Gene family expansions and transcriptome signatures uncover fungal adaptations to wood decay.</title>
        <authorList>
            <person name="Hage H."/>
            <person name="Miyauchi S."/>
            <person name="Viragh M."/>
            <person name="Drula E."/>
            <person name="Min B."/>
            <person name="Chaduli D."/>
            <person name="Navarro D."/>
            <person name="Favel A."/>
            <person name="Norest M."/>
            <person name="Lesage-Meessen L."/>
            <person name="Balint B."/>
            <person name="Merenyi Z."/>
            <person name="de Eugenio L."/>
            <person name="Morin E."/>
            <person name="Martinez A.T."/>
            <person name="Baldrian P."/>
            <person name="Stursova M."/>
            <person name="Martinez M.J."/>
            <person name="Novotny C."/>
            <person name="Magnuson J.K."/>
            <person name="Spatafora J.W."/>
            <person name="Maurice S."/>
            <person name="Pangilinan J."/>
            <person name="Andreopoulos W."/>
            <person name="LaButti K."/>
            <person name="Hundley H."/>
            <person name="Na H."/>
            <person name="Kuo A."/>
            <person name="Barry K."/>
            <person name="Lipzen A."/>
            <person name="Henrissat B."/>
            <person name="Riley R."/>
            <person name="Ahrendt S."/>
            <person name="Nagy L.G."/>
            <person name="Grigoriev I.V."/>
            <person name="Martin F."/>
            <person name="Rosso M.N."/>
        </authorList>
    </citation>
    <scope>NUCLEOTIDE SEQUENCE</scope>
    <source>
        <strain evidence="1">CBS 384.51</strain>
    </source>
</reference>
<proteinExistence type="predicted"/>
<protein>
    <submittedName>
        <fullName evidence="1">Uncharacterized protein</fullName>
    </submittedName>
</protein>
<dbReference type="EMBL" id="MU274914">
    <property type="protein sequence ID" value="KAI0088281.1"/>
    <property type="molecule type" value="Genomic_DNA"/>
</dbReference>
<organism evidence="1 2">
    <name type="scientific">Irpex rosettiformis</name>
    <dbReference type="NCBI Taxonomy" id="378272"/>
    <lineage>
        <taxon>Eukaryota</taxon>
        <taxon>Fungi</taxon>
        <taxon>Dikarya</taxon>
        <taxon>Basidiomycota</taxon>
        <taxon>Agaricomycotina</taxon>
        <taxon>Agaricomycetes</taxon>
        <taxon>Polyporales</taxon>
        <taxon>Irpicaceae</taxon>
        <taxon>Irpex</taxon>
    </lineage>
</organism>